<comment type="caution">
    <text evidence="11">The sequence shown here is derived from an EMBL/GenBank/DDBJ whole genome shotgun (WGS) entry which is preliminary data.</text>
</comment>
<dbReference type="Pfam" id="PF03142">
    <property type="entry name" value="Chitin_synth_2"/>
    <property type="match status" value="2"/>
</dbReference>
<dbReference type="InterPro" id="IPR004835">
    <property type="entry name" value="Chitin_synth"/>
</dbReference>
<evidence type="ECO:0000256" key="9">
    <source>
        <dbReference type="ARBA" id="ARBA00023180"/>
    </source>
</evidence>
<feature type="transmembrane region" description="Helical" evidence="10">
    <location>
        <begin position="424"/>
        <end position="449"/>
    </location>
</feature>
<dbReference type="SUPFAM" id="SSF53448">
    <property type="entry name" value="Nucleotide-diphospho-sugar transferases"/>
    <property type="match status" value="1"/>
</dbReference>
<feature type="transmembrane region" description="Helical" evidence="10">
    <location>
        <begin position="455"/>
        <end position="478"/>
    </location>
</feature>
<keyword evidence="12" id="KW-1185">Reference proteome</keyword>
<accession>A0A9P8UZQ8</accession>
<evidence type="ECO:0000256" key="3">
    <source>
        <dbReference type="ARBA" id="ARBA00022475"/>
    </source>
</evidence>
<dbReference type="GO" id="GO:0030428">
    <property type="term" value="C:cell septum"/>
    <property type="evidence" value="ECO:0007669"/>
    <property type="project" value="TreeGrafter"/>
</dbReference>
<feature type="transmembrane region" description="Helical" evidence="10">
    <location>
        <begin position="490"/>
        <end position="513"/>
    </location>
</feature>
<evidence type="ECO:0000256" key="6">
    <source>
        <dbReference type="ARBA" id="ARBA00022692"/>
    </source>
</evidence>
<evidence type="ECO:0000256" key="4">
    <source>
        <dbReference type="ARBA" id="ARBA00022676"/>
    </source>
</evidence>
<keyword evidence="9" id="KW-0325">Glycoprotein</keyword>
<evidence type="ECO:0000313" key="12">
    <source>
        <dbReference type="Proteomes" id="UP000758603"/>
    </source>
</evidence>
<dbReference type="GO" id="GO:0071944">
    <property type="term" value="C:cell periphery"/>
    <property type="evidence" value="ECO:0007669"/>
    <property type="project" value="TreeGrafter"/>
</dbReference>
<feature type="transmembrane region" description="Helical" evidence="10">
    <location>
        <begin position="15"/>
        <end position="34"/>
    </location>
</feature>
<evidence type="ECO:0000256" key="7">
    <source>
        <dbReference type="ARBA" id="ARBA00022989"/>
    </source>
</evidence>
<evidence type="ECO:0000256" key="8">
    <source>
        <dbReference type="ARBA" id="ARBA00023136"/>
    </source>
</evidence>
<sequence length="540" mass="62716">IIKRGQRKVFWQKQFLTALVFSANFILIFASWWWQKYYYIYLPFISLPLVLNCIMVFMIITYSIKNLVFKPEQIVPATPETMVLVMPCYNETFEECTRSLDSLISQVRIDQHKKAIMIICDGKVRGPGMEKTTAQYLIEDILMGHGTERRSIRAAYRAWDGQTMDIEYVKGIYKGVPFFCIIKQQNQGKRDSLIVSRSFVYNFNRRAERPKVVFAPVFFEAMANWLHNEAEFDMVDVIIGMDADTVFDRDCISHLVTESHYPNTVGVCGYVAVDFLYGNWNLWSIYQSAEYTISQALRRLHQSLVTHKVSCLPGCCQLLKVCEETCGDRVLIDLFGYHPKPLDGIIRRIRATASEDRNHVCLMLMESPRAQTRQALRARAYTDVPHGFRVFLSQRRRWTLGATSNDLMLFTKAHLWHFNWWERIVAFSNVITWLLNPFVIASLGCMIYAFIHIPWWIIVTFASIMIIPLLYYVTMIAWMPRNLLERCQFMLGLCIFTLCGPFINIGVTVYAIWNMDNFSWGKTRTVVAVTGEVEEASADE</sequence>
<proteinExistence type="predicted"/>
<keyword evidence="6 10" id="KW-0812">Transmembrane</keyword>
<feature type="non-terminal residue" evidence="11">
    <location>
        <position position="540"/>
    </location>
</feature>
<keyword evidence="4" id="KW-0328">Glycosyltransferase</keyword>
<dbReference type="PANTHER" id="PTHR22914">
    <property type="entry name" value="CHITIN SYNTHASE"/>
    <property type="match status" value="1"/>
</dbReference>
<evidence type="ECO:0000256" key="2">
    <source>
        <dbReference type="ARBA" id="ARBA00012543"/>
    </source>
</evidence>
<dbReference type="RefSeq" id="XP_045965493.1">
    <property type="nucleotide sequence ID" value="XM_046097071.1"/>
</dbReference>
<keyword evidence="3" id="KW-1003">Cell membrane</keyword>
<dbReference type="OrthoDB" id="370884at2759"/>
<keyword evidence="5" id="KW-0808">Transferase</keyword>
<evidence type="ECO:0000256" key="5">
    <source>
        <dbReference type="ARBA" id="ARBA00022679"/>
    </source>
</evidence>
<name>A0A9P8UZQ8_9PEZI</name>
<keyword evidence="7 10" id="KW-1133">Transmembrane helix</keyword>
<evidence type="ECO:0000256" key="1">
    <source>
        <dbReference type="ARBA" id="ARBA00004651"/>
    </source>
</evidence>
<dbReference type="GO" id="GO:0006031">
    <property type="term" value="P:chitin biosynthetic process"/>
    <property type="evidence" value="ECO:0007669"/>
    <property type="project" value="TreeGrafter"/>
</dbReference>
<feature type="non-terminal residue" evidence="11">
    <location>
        <position position="1"/>
    </location>
</feature>
<dbReference type="GeneID" id="70125963"/>
<evidence type="ECO:0000313" key="11">
    <source>
        <dbReference type="EMBL" id="KAH6661362.1"/>
    </source>
</evidence>
<gene>
    <name evidence="11" type="ORF">BKA67DRAFT_499265</name>
</gene>
<protein>
    <recommendedName>
        <fullName evidence="2">chitin synthase</fullName>
        <ecNumber evidence="2">2.4.1.16</ecNumber>
    </recommendedName>
</protein>
<dbReference type="GO" id="GO:0016020">
    <property type="term" value="C:membrane"/>
    <property type="evidence" value="ECO:0007669"/>
    <property type="project" value="UniProtKB-SubCell"/>
</dbReference>
<keyword evidence="8 10" id="KW-0472">Membrane</keyword>
<feature type="transmembrane region" description="Helical" evidence="10">
    <location>
        <begin position="40"/>
        <end position="64"/>
    </location>
</feature>
<dbReference type="EC" id="2.4.1.16" evidence="2"/>
<dbReference type="InterPro" id="IPR029044">
    <property type="entry name" value="Nucleotide-diphossugar_trans"/>
</dbReference>
<dbReference type="EMBL" id="JAGPXC010000001">
    <property type="protein sequence ID" value="KAH6661362.1"/>
    <property type="molecule type" value="Genomic_DNA"/>
</dbReference>
<dbReference type="AlphaFoldDB" id="A0A9P8UZQ8"/>
<reference evidence="11" key="1">
    <citation type="journal article" date="2021" name="Nat. Commun.">
        <title>Genetic determinants of endophytism in the Arabidopsis root mycobiome.</title>
        <authorList>
            <person name="Mesny F."/>
            <person name="Miyauchi S."/>
            <person name="Thiergart T."/>
            <person name="Pickel B."/>
            <person name="Atanasova L."/>
            <person name="Karlsson M."/>
            <person name="Huettel B."/>
            <person name="Barry K.W."/>
            <person name="Haridas S."/>
            <person name="Chen C."/>
            <person name="Bauer D."/>
            <person name="Andreopoulos W."/>
            <person name="Pangilinan J."/>
            <person name="LaButti K."/>
            <person name="Riley R."/>
            <person name="Lipzen A."/>
            <person name="Clum A."/>
            <person name="Drula E."/>
            <person name="Henrissat B."/>
            <person name="Kohler A."/>
            <person name="Grigoriev I.V."/>
            <person name="Martin F.M."/>
            <person name="Hacquard S."/>
        </authorList>
    </citation>
    <scope>NUCLEOTIDE SEQUENCE</scope>
    <source>
        <strain evidence="11">MPI-SDFR-AT-0073</strain>
    </source>
</reference>
<dbReference type="Proteomes" id="UP000758603">
    <property type="component" value="Unassembled WGS sequence"/>
</dbReference>
<dbReference type="PANTHER" id="PTHR22914:SF13">
    <property type="entry name" value="CHITIN SYNTHASE"/>
    <property type="match status" value="1"/>
</dbReference>
<comment type="subcellular location">
    <subcellularLocation>
        <location evidence="1">Cell membrane</location>
        <topology evidence="1">Multi-pass membrane protein</topology>
    </subcellularLocation>
</comment>
<dbReference type="GO" id="GO:0004100">
    <property type="term" value="F:chitin synthase activity"/>
    <property type="evidence" value="ECO:0007669"/>
    <property type="project" value="UniProtKB-EC"/>
</dbReference>
<organism evidence="11 12">
    <name type="scientific">Truncatella angustata</name>
    <dbReference type="NCBI Taxonomy" id="152316"/>
    <lineage>
        <taxon>Eukaryota</taxon>
        <taxon>Fungi</taxon>
        <taxon>Dikarya</taxon>
        <taxon>Ascomycota</taxon>
        <taxon>Pezizomycotina</taxon>
        <taxon>Sordariomycetes</taxon>
        <taxon>Xylariomycetidae</taxon>
        <taxon>Amphisphaeriales</taxon>
        <taxon>Sporocadaceae</taxon>
        <taxon>Truncatella</taxon>
    </lineage>
</organism>
<evidence type="ECO:0000256" key="10">
    <source>
        <dbReference type="SAM" id="Phobius"/>
    </source>
</evidence>